<dbReference type="SUPFAM" id="SSF53597">
    <property type="entry name" value="Dihydrofolate reductase-like"/>
    <property type="match status" value="1"/>
</dbReference>
<name>A0ABX5QHF5_9MICO</name>
<evidence type="ECO:0000259" key="1">
    <source>
        <dbReference type="Pfam" id="PF01872"/>
    </source>
</evidence>
<dbReference type="RefSeq" id="WP_128387265.1">
    <property type="nucleotide sequence ID" value="NZ_CP035037.1"/>
</dbReference>
<feature type="domain" description="Bacterial bifunctional deaminase-reductase C-terminal" evidence="1">
    <location>
        <begin position="4"/>
        <end position="178"/>
    </location>
</feature>
<dbReference type="Pfam" id="PF01872">
    <property type="entry name" value="RibD_C"/>
    <property type="match status" value="1"/>
</dbReference>
<reference evidence="2 3" key="1">
    <citation type="submission" date="2019-01" db="EMBL/GenBank/DDBJ databases">
        <title>Leucobacter muris sp. nov. isolated from the nose of a laboratory mouse.</title>
        <authorList>
            <person name="Benga L."/>
            <person name="Sproeer C."/>
            <person name="Schumann P."/>
            <person name="Verbarg S."/>
            <person name="Bunk B."/>
            <person name="Engelhardt E."/>
            <person name="Benten P.M."/>
            <person name="Sager M."/>
        </authorList>
    </citation>
    <scope>NUCLEOTIDE SEQUENCE [LARGE SCALE GENOMIC DNA]</scope>
    <source>
        <strain evidence="2 3">DSM 101948</strain>
    </source>
</reference>
<dbReference type="InterPro" id="IPR050765">
    <property type="entry name" value="Riboflavin_Biosynth_HTPR"/>
</dbReference>
<protein>
    <submittedName>
        <fullName evidence="2">Deaminase</fullName>
    </submittedName>
</protein>
<sequence length="186" mass="20891">MGALIYSMIVTADGYVADAHGAFDWGVASEELHEFVAESTRSVGTYLYGRRMYDTMVYWETAGLDEELPAGIADYARLWRSCDKIVFSTSLHEPRSARTTLRRSFDPDEIRELKLNLDHDLTIDGPMLAAQALRAGLVDEIGLFVTPVVVGGGKRFFPEGVRCELRLLEQRGFDNGTVYLRYRVAD</sequence>
<evidence type="ECO:0000313" key="2">
    <source>
        <dbReference type="EMBL" id="QAB18384.1"/>
    </source>
</evidence>
<evidence type="ECO:0000313" key="3">
    <source>
        <dbReference type="Proteomes" id="UP000285768"/>
    </source>
</evidence>
<dbReference type="PANTHER" id="PTHR38011:SF11">
    <property type="entry name" value="2,5-DIAMINO-6-RIBOSYLAMINO-4(3H)-PYRIMIDINONE 5'-PHOSPHATE REDUCTASE"/>
    <property type="match status" value="1"/>
</dbReference>
<keyword evidence="3" id="KW-1185">Reference proteome</keyword>
<dbReference type="InterPro" id="IPR002734">
    <property type="entry name" value="RibDG_C"/>
</dbReference>
<dbReference type="PANTHER" id="PTHR38011">
    <property type="entry name" value="DIHYDROFOLATE REDUCTASE FAMILY PROTEIN (AFU_ORTHOLOGUE AFUA_8G06820)"/>
    <property type="match status" value="1"/>
</dbReference>
<gene>
    <name evidence="2" type="ORF">Leucomu_11065</name>
</gene>
<organism evidence="2 3">
    <name type="scientific">Leucobacter muris</name>
    <dbReference type="NCBI Taxonomy" id="1935379"/>
    <lineage>
        <taxon>Bacteria</taxon>
        <taxon>Bacillati</taxon>
        <taxon>Actinomycetota</taxon>
        <taxon>Actinomycetes</taxon>
        <taxon>Micrococcales</taxon>
        <taxon>Microbacteriaceae</taxon>
        <taxon>Leucobacter</taxon>
    </lineage>
</organism>
<dbReference type="Proteomes" id="UP000285768">
    <property type="component" value="Chromosome"/>
</dbReference>
<dbReference type="EMBL" id="CP035037">
    <property type="protein sequence ID" value="QAB18384.1"/>
    <property type="molecule type" value="Genomic_DNA"/>
</dbReference>
<proteinExistence type="predicted"/>
<dbReference type="InterPro" id="IPR024072">
    <property type="entry name" value="DHFR-like_dom_sf"/>
</dbReference>
<dbReference type="Gene3D" id="3.40.430.10">
    <property type="entry name" value="Dihydrofolate Reductase, subunit A"/>
    <property type="match status" value="1"/>
</dbReference>
<accession>A0ABX5QHF5</accession>